<evidence type="ECO:0000256" key="8">
    <source>
        <dbReference type="ARBA" id="ARBA00023034"/>
    </source>
</evidence>
<dbReference type="EMBL" id="JPKY01000006">
    <property type="protein sequence ID" value="KFH47913.1"/>
    <property type="molecule type" value="Genomic_DNA"/>
</dbReference>
<sequence length="406" mass="43973">MKKKEAIVGQCHSARVPGDPELPVIVAEYQVLPPDDGRPSTSTRRLSSARIRSLSSATSATPSRSRLRQARAAIQAWNTYCIRAYRRMTPLQRVLAGLAILALYALIILGFIFSRRLFDWLATVSASWRALPGGWLIAFALVFVTAFPPVIGYSTATTISGFVYGFPGGWPIAATACTAGSLAAFIASRTVLSRVVDRMVGHDKRFIALGHVLRRDGIWYLTGIRFCPLPFSLSNGFLATIPSISPLAFTISTALSSPKLLVHVFIGSRLAILAENGDKLSFGDRLVNYLSILLGAAVGITVGWVIYKRTMARAAELALEENVAAAEEEGRAGVSSPYLDTEDTLVDPEDAAALMSDDDLSLWETQFDEDAERRRSSDDDDDGPAAKKTATVGAQNGEAGWTDRSW</sequence>
<name>A0A086TEY1_HAPC1</name>
<feature type="region of interest" description="Disordered" evidence="10">
    <location>
        <begin position="356"/>
        <end position="406"/>
    </location>
</feature>
<keyword evidence="6 11" id="KW-0812">Transmembrane</keyword>
<dbReference type="OrthoDB" id="166803at2759"/>
<reference evidence="14" key="1">
    <citation type="journal article" date="2014" name="Genome Announc.">
        <title>Genome sequence and annotation of Acremonium chrysogenum, producer of the beta-lactam antibiotic cephalosporin C.</title>
        <authorList>
            <person name="Terfehr D."/>
            <person name="Dahlmann T.A."/>
            <person name="Specht T."/>
            <person name="Zadra I."/>
            <person name="Kuernsteiner H."/>
            <person name="Kueck U."/>
        </authorList>
    </citation>
    <scope>NUCLEOTIDE SEQUENCE [LARGE SCALE GENOMIC DNA]</scope>
    <source>
        <strain evidence="14">ATCC 11550 / CBS 779.69 / DSM 880 / IAM 14645 / JCM 23072 / IMI 49137</strain>
    </source>
</reference>
<protein>
    <recommendedName>
        <fullName evidence="4">Golgi apparatus membrane protein TVP38</fullName>
    </recommendedName>
    <alternativeName>
        <fullName evidence="5">Golgi apparatus membrane protein tvp38</fullName>
    </alternativeName>
</protein>
<keyword evidence="14" id="KW-1185">Reference proteome</keyword>
<evidence type="ECO:0000256" key="2">
    <source>
        <dbReference type="ARBA" id="ARBA00004653"/>
    </source>
</evidence>
<evidence type="ECO:0000313" key="14">
    <source>
        <dbReference type="Proteomes" id="UP000029964"/>
    </source>
</evidence>
<comment type="similarity">
    <text evidence="3">Belongs to the TVP38/TMEM64 family.</text>
</comment>
<dbReference type="HOGENOM" id="CLU_041954_0_0_1"/>
<dbReference type="Pfam" id="PF09335">
    <property type="entry name" value="VTT_dom"/>
    <property type="match status" value="1"/>
</dbReference>
<dbReference type="Proteomes" id="UP000029964">
    <property type="component" value="Unassembled WGS sequence"/>
</dbReference>
<proteinExistence type="inferred from homology"/>
<accession>A0A086TEY1</accession>
<feature type="domain" description="VTT" evidence="12">
    <location>
        <begin position="153"/>
        <end position="268"/>
    </location>
</feature>
<dbReference type="GO" id="GO:0000139">
    <property type="term" value="C:Golgi membrane"/>
    <property type="evidence" value="ECO:0007669"/>
    <property type="project" value="UniProtKB-SubCell"/>
</dbReference>
<feature type="region of interest" description="Disordered" evidence="10">
    <location>
        <begin position="34"/>
        <end position="64"/>
    </location>
</feature>
<evidence type="ECO:0000256" key="11">
    <source>
        <dbReference type="SAM" id="Phobius"/>
    </source>
</evidence>
<keyword evidence="7 11" id="KW-1133">Transmembrane helix</keyword>
<evidence type="ECO:0000259" key="12">
    <source>
        <dbReference type="Pfam" id="PF09335"/>
    </source>
</evidence>
<feature type="transmembrane region" description="Helical" evidence="11">
    <location>
        <begin position="286"/>
        <end position="307"/>
    </location>
</feature>
<feature type="transmembrane region" description="Helical" evidence="11">
    <location>
        <begin position="94"/>
        <end position="113"/>
    </location>
</feature>
<dbReference type="GO" id="GO:0016192">
    <property type="term" value="P:vesicle-mediated transport"/>
    <property type="evidence" value="ECO:0007669"/>
    <property type="project" value="TreeGrafter"/>
</dbReference>
<dbReference type="STRING" id="857340.A0A086TEY1"/>
<dbReference type="InterPro" id="IPR032816">
    <property type="entry name" value="VTT_dom"/>
</dbReference>
<comment type="caution">
    <text evidence="13">The sequence shown here is derived from an EMBL/GenBank/DDBJ whole genome shotgun (WGS) entry which is preliminary data.</text>
</comment>
<evidence type="ECO:0000313" key="13">
    <source>
        <dbReference type="EMBL" id="KFH47913.1"/>
    </source>
</evidence>
<dbReference type="PANTHER" id="PTHR47549:SF1">
    <property type="entry name" value="GOLGI APPARATUS MEMBRANE PROTEIN TVP38"/>
    <property type="match status" value="1"/>
</dbReference>
<evidence type="ECO:0000256" key="10">
    <source>
        <dbReference type="SAM" id="MobiDB-lite"/>
    </source>
</evidence>
<evidence type="ECO:0000256" key="3">
    <source>
        <dbReference type="ARBA" id="ARBA00008640"/>
    </source>
</evidence>
<feature type="compositionally biased region" description="Low complexity" evidence="10">
    <location>
        <begin position="40"/>
        <end position="64"/>
    </location>
</feature>
<gene>
    <name evidence="13" type="ORF">ACRE_011960</name>
</gene>
<keyword evidence="9 11" id="KW-0472">Membrane</keyword>
<comment type="function">
    <text evidence="1">Golgi membrane protein involved in vesicular trafficking and spindle migration.</text>
</comment>
<comment type="subcellular location">
    <subcellularLocation>
        <location evidence="2">Golgi apparatus membrane</location>
        <topology evidence="2">Multi-pass membrane protein</topology>
    </subcellularLocation>
</comment>
<dbReference type="AlphaFoldDB" id="A0A086TEY1"/>
<evidence type="ECO:0000256" key="7">
    <source>
        <dbReference type="ARBA" id="ARBA00022989"/>
    </source>
</evidence>
<keyword evidence="8" id="KW-0333">Golgi apparatus</keyword>
<dbReference type="PANTHER" id="PTHR47549">
    <property type="entry name" value="GOLGI APPARATUS MEMBRANE PROTEIN TVP38-RELATED"/>
    <property type="match status" value="1"/>
</dbReference>
<evidence type="ECO:0000256" key="6">
    <source>
        <dbReference type="ARBA" id="ARBA00022692"/>
    </source>
</evidence>
<feature type="transmembrane region" description="Helical" evidence="11">
    <location>
        <begin position="133"/>
        <end position="151"/>
    </location>
</feature>
<organism evidence="13 14">
    <name type="scientific">Hapsidospora chrysogenum (strain ATCC 11550 / CBS 779.69 / DSM 880 / IAM 14645 / JCM 23072 / IMI 49137)</name>
    <name type="common">Acremonium chrysogenum</name>
    <dbReference type="NCBI Taxonomy" id="857340"/>
    <lineage>
        <taxon>Eukaryota</taxon>
        <taxon>Fungi</taxon>
        <taxon>Dikarya</taxon>
        <taxon>Ascomycota</taxon>
        <taxon>Pezizomycotina</taxon>
        <taxon>Sordariomycetes</taxon>
        <taxon>Hypocreomycetidae</taxon>
        <taxon>Hypocreales</taxon>
        <taxon>Bionectriaceae</taxon>
        <taxon>Hapsidospora</taxon>
    </lineage>
</organism>
<feature type="transmembrane region" description="Helical" evidence="11">
    <location>
        <begin position="163"/>
        <end position="187"/>
    </location>
</feature>
<evidence type="ECO:0000256" key="1">
    <source>
        <dbReference type="ARBA" id="ARBA00002978"/>
    </source>
</evidence>
<evidence type="ECO:0000256" key="5">
    <source>
        <dbReference type="ARBA" id="ARBA00020673"/>
    </source>
</evidence>
<dbReference type="GO" id="GO:0000022">
    <property type="term" value="P:mitotic spindle elongation"/>
    <property type="evidence" value="ECO:0007669"/>
    <property type="project" value="TreeGrafter"/>
</dbReference>
<evidence type="ECO:0000256" key="4">
    <source>
        <dbReference type="ARBA" id="ARBA00013533"/>
    </source>
</evidence>
<feature type="compositionally biased region" description="Acidic residues" evidence="10">
    <location>
        <begin position="356"/>
        <end position="370"/>
    </location>
</feature>
<dbReference type="InterPro" id="IPR051076">
    <property type="entry name" value="Golgi_membrane_TVP38/TMEM64"/>
</dbReference>
<evidence type="ECO:0000256" key="9">
    <source>
        <dbReference type="ARBA" id="ARBA00023136"/>
    </source>
</evidence>